<feature type="signal peptide" evidence="1">
    <location>
        <begin position="1"/>
        <end position="24"/>
    </location>
</feature>
<feature type="chain" id="PRO_5031445737" evidence="1">
    <location>
        <begin position="25"/>
        <end position="229"/>
    </location>
</feature>
<name>A0A7W6JQ34_9SPHN</name>
<organism evidence="2 3">
    <name type="scientific">Sphingomonas kyeonggiensis</name>
    <dbReference type="NCBI Taxonomy" id="1268553"/>
    <lineage>
        <taxon>Bacteria</taxon>
        <taxon>Pseudomonadati</taxon>
        <taxon>Pseudomonadota</taxon>
        <taxon>Alphaproteobacteria</taxon>
        <taxon>Sphingomonadales</taxon>
        <taxon>Sphingomonadaceae</taxon>
        <taxon>Sphingomonas</taxon>
    </lineage>
</organism>
<accession>A0A7W6JQ34</accession>
<dbReference type="AlphaFoldDB" id="A0A7W6JQ34"/>
<proteinExistence type="predicted"/>
<reference evidence="2 3" key="1">
    <citation type="submission" date="2020-08" db="EMBL/GenBank/DDBJ databases">
        <title>Genomic Encyclopedia of Type Strains, Phase IV (KMG-IV): sequencing the most valuable type-strain genomes for metagenomic binning, comparative biology and taxonomic classification.</title>
        <authorList>
            <person name="Goeker M."/>
        </authorList>
    </citation>
    <scope>NUCLEOTIDE SEQUENCE [LARGE SCALE GENOMIC DNA]</scope>
    <source>
        <strain evidence="2 3">DSM 101806</strain>
    </source>
</reference>
<comment type="caution">
    <text evidence="2">The sequence shown here is derived from an EMBL/GenBank/DDBJ whole genome shotgun (WGS) entry which is preliminary data.</text>
</comment>
<keyword evidence="3" id="KW-1185">Reference proteome</keyword>
<evidence type="ECO:0000313" key="2">
    <source>
        <dbReference type="EMBL" id="MBB4097435.1"/>
    </source>
</evidence>
<sequence>MTLTIRPVFAFALFTLGPVPPAFASGNEHVVDDAAVETPGTCHLESWMTFHGSDRGLLNLSPACTRKTWPRLEIGGAFQRSWDNGTDLTTFGPALKLNIRPAEKGFGVGLIASGAVGLHSGKVETASLIVPVTIPVGRAVRFNLNGGWSYARASSRQHAAFYGAQVEVQVARDFSLMGEVFGRGDGPMGSQAGLRWNPGGGRLDVDLVVGRLIDGVNPRSASLGITLRS</sequence>
<evidence type="ECO:0000313" key="3">
    <source>
        <dbReference type="Proteomes" id="UP000557392"/>
    </source>
</evidence>
<dbReference type="Proteomes" id="UP000557392">
    <property type="component" value="Unassembled WGS sequence"/>
</dbReference>
<keyword evidence="1" id="KW-0732">Signal</keyword>
<evidence type="ECO:0000256" key="1">
    <source>
        <dbReference type="SAM" id="SignalP"/>
    </source>
</evidence>
<dbReference type="RefSeq" id="WP_183995072.1">
    <property type="nucleotide sequence ID" value="NZ_JACIEH010000001.1"/>
</dbReference>
<protein>
    <submittedName>
        <fullName evidence="2">Uncharacterized protein</fullName>
    </submittedName>
</protein>
<dbReference type="EMBL" id="JACIEH010000001">
    <property type="protein sequence ID" value="MBB4097435.1"/>
    <property type="molecule type" value="Genomic_DNA"/>
</dbReference>
<gene>
    <name evidence="2" type="ORF">GGR46_000968</name>
</gene>